<keyword evidence="3" id="KW-1185">Reference proteome</keyword>
<evidence type="ECO:0000313" key="3">
    <source>
        <dbReference type="Proteomes" id="UP000000366"/>
    </source>
</evidence>
<evidence type="ECO:0000256" key="1">
    <source>
        <dbReference type="SAM" id="MobiDB-lite"/>
    </source>
</evidence>
<protein>
    <submittedName>
        <fullName evidence="2">Uncharacterized protein</fullName>
    </submittedName>
</protein>
<evidence type="ECO:0000313" key="2">
    <source>
        <dbReference type="EMBL" id="ABM97340.1"/>
    </source>
</evidence>
<proteinExistence type="predicted"/>
<dbReference type="AlphaFoldDB" id="A2SP51"/>
<dbReference type="Proteomes" id="UP000000366">
    <property type="component" value="Plasmid RPME01"/>
</dbReference>
<name>A2SP51_METPP</name>
<keyword evidence="2" id="KW-0614">Plasmid</keyword>
<dbReference type="KEGG" id="mpt:Mpe_B0573"/>
<gene>
    <name evidence="2" type="ordered locus">Mpe_B0573</name>
</gene>
<reference evidence="2 3" key="1">
    <citation type="journal article" date="2007" name="J. Bacteriol.">
        <title>Whole-genome analysis of the methyl tert-butyl ether-degrading beta-proteobacterium Methylibium petroleiphilum PM1.</title>
        <authorList>
            <person name="Kane S.R."/>
            <person name="Chakicherla A.Y."/>
            <person name="Chain P.S.G."/>
            <person name="Schmidt R."/>
            <person name="Shin M.W."/>
            <person name="Legler T.C."/>
            <person name="Scow K.M."/>
            <person name="Larimer F.W."/>
            <person name="Lucas S.M."/>
            <person name="Richardson P.M."/>
            <person name="Hristova K.R."/>
        </authorList>
    </citation>
    <scope>NUCLEOTIDE SEQUENCE [LARGE SCALE GENOMIC DNA]</scope>
    <source>
        <strain evidence="3">ATCC BAA-1232 / LMG 22953 / PM1</strain>
        <plasmid evidence="2 3">RPME01</plasmid>
    </source>
</reference>
<dbReference type="HOGENOM" id="CLU_1823114_0_0_4"/>
<organism evidence="2 3">
    <name type="scientific">Methylibium petroleiphilum (strain ATCC BAA-1232 / LMG 22953 / PM1)</name>
    <dbReference type="NCBI Taxonomy" id="420662"/>
    <lineage>
        <taxon>Bacteria</taxon>
        <taxon>Pseudomonadati</taxon>
        <taxon>Pseudomonadota</taxon>
        <taxon>Betaproteobacteria</taxon>
        <taxon>Burkholderiales</taxon>
        <taxon>Sphaerotilaceae</taxon>
        <taxon>Methylibium</taxon>
    </lineage>
</organism>
<feature type="compositionally biased region" description="Polar residues" evidence="1">
    <location>
        <begin position="9"/>
        <end position="39"/>
    </location>
</feature>
<sequence>MPALHGLAPNSSLGPPTISPCASQQESSSNQQLTEQRSNGPAPMLALRAGAYRHFWHRKQGDPMTGIRDQLGARLSVVALPAAVIGTGSEHECVVGRRYSVGPGVDLVFAGTSELSHAREQALVFAVSMTVLHETTDQLGR</sequence>
<dbReference type="EMBL" id="CP000556">
    <property type="protein sequence ID" value="ABM97340.1"/>
    <property type="molecule type" value="Genomic_DNA"/>
</dbReference>
<accession>A2SP51</accession>
<feature type="region of interest" description="Disordered" evidence="1">
    <location>
        <begin position="1"/>
        <end position="44"/>
    </location>
</feature>
<geneLocation type="plasmid" evidence="2 3">
    <name>RPME01</name>
</geneLocation>